<dbReference type="FunFam" id="3.90.176.10:FF:000001">
    <property type="entry name" value="NAD(P)(+)--arginine ADP-ribosyltransferase"/>
    <property type="match status" value="1"/>
</dbReference>
<organism evidence="11 12">
    <name type="scientific">Pantherophis guttatus</name>
    <name type="common">Corn snake</name>
    <name type="synonym">Elaphe guttata</name>
    <dbReference type="NCBI Taxonomy" id="94885"/>
    <lineage>
        <taxon>Eukaryota</taxon>
        <taxon>Metazoa</taxon>
        <taxon>Chordata</taxon>
        <taxon>Craniata</taxon>
        <taxon>Vertebrata</taxon>
        <taxon>Euteleostomi</taxon>
        <taxon>Lepidosauria</taxon>
        <taxon>Squamata</taxon>
        <taxon>Bifurcata</taxon>
        <taxon>Unidentata</taxon>
        <taxon>Episquamata</taxon>
        <taxon>Toxicofera</taxon>
        <taxon>Serpentes</taxon>
        <taxon>Colubroidea</taxon>
        <taxon>Colubridae</taxon>
        <taxon>Colubrinae</taxon>
        <taxon>Pantherophis</taxon>
    </lineage>
</organism>
<dbReference type="SUPFAM" id="SSF56399">
    <property type="entry name" value="ADP-ribosylation"/>
    <property type="match status" value="1"/>
</dbReference>
<dbReference type="PROSITE" id="PS51996">
    <property type="entry name" value="TR_MART"/>
    <property type="match status" value="1"/>
</dbReference>
<dbReference type="OMA" id="INHERIQ"/>
<dbReference type="GO" id="GO:0106274">
    <property type="term" value="F:NAD+-protein-arginine ADP-ribosyltransferase activity"/>
    <property type="evidence" value="ECO:0007669"/>
    <property type="project" value="UniProtKB-EC"/>
</dbReference>
<dbReference type="GO" id="GO:0016779">
    <property type="term" value="F:nucleotidyltransferase activity"/>
    <property type="evidence" value="ECO:0007669"/>
    <property type="project" value="UniProtKB-KW"/>
</dbReference>
<dbReference type="Proteomes" id="UP001652622">
    <property type="component" value="Unplaced"/>
</dbReference>
<reference evidence="12" key="1">
    <citation type="submission" date="2025-08" db="UniProtKB">
        <authorList>
            <consortium name="RefSeq"/>
        </authorList>
    </citation>
    <scope>IDENTIFICATION</scope>
    <source>
        <tissue evidence="12">Blood</tissue>
    </source>
</reference>
<keyword evidence="7 10" id="KW-0520">NAD</keyword>
<protein>
    <recommendedName>
        <fullName evidence="10">NAD(P)(+)--arginine ADP-ribosyltransferase</fullName>
        <ecNumber evidence="10">2.4.2.31</ecNumber>
    </recommendedName>
    <alternativeName>
        <fullName evidence="10">Mono(ADP-ribosyl)transferase</fullName>
    </alternativeName>
</protein>
<evidence type="ECO:0000256" key="10">
    <source>
        <dbReference type="RuleBase" id="RU361228"/>
    </source>
</evidence>
<dbReference type="AlphaFoldDB" id="A0A6P9ASW3"/>
<name>A0A6P9ASW3_PANGU</name>
<dbReference type="InParanoid" id="A0A6P9ASW3"/>
<dbReference type="EC" id="2.4.2.31" evidence="10"/>
<sequence>MKKAIILAIVAALCVIALVVGLVLMQTKQGLHCRQITLDMSKDSVDDQYLGCNPNRELQLRNSGNIPLLEKYNKTWETAKHHWAKLGQTVGSFDPIFGTAIVAYTVGDSLYHDFNTAAREAGKSQDSYNQYAFRDFHLLLTKALQAKKMSSCYEVFRGINGICFNTSDKAVVRFGQFASSSKNETAAKEFGEDTFFSIKTCYGVPIDDFSYKREEKEVLIPPYEKFIVTNYTKTQKGIFIRLESLNVFSRFNCEALNELQAF</sequence>
<dbReference type="PANTHER" id="PTHR10339">
    <property type="entry name" value="ADP-RIBOSYLTRANSFERASE"/>
    <property type="match status" value="1"/>
</dbReference>
<keyword evidence="4" id="KW-0548">Nucleotidyltransferase</keyword>
<evidence type="ECO:0000256" key="6">
    <source>
        <dbReference type="ARBA" id="ARBA00022857"/>
    </source>
</evidence>
<dbReference type="PRINTS" id="PR00970">
    <property type="entry name" value="RIBTRNSFRASE"/>
</dbReference>
<comment type="similarity">
    <text evidence="1 10">Belongs to the Arg-specific ADP-ribosyltransferase family.</text>
</comment>
<evidence type="ECO:0000256" key="4">
    <source>
        <dbReference type="ARBA" id="ARBA00022695"/>
    </source>
</evidence>
<evidence type="ECO:0000256" key="7">
    <source>
        <dbReference type="ARBA" id="ARBA00023027"/>
    </source>
</evidence>
<comment type="catalytic activity">
    <reaction evidence="9 10">
        <text>L-arginyl-[protein] + NAD(+) = N(omega)-(ADP-D-ribosyl)-L-arginyl-[protein] + nicotinamide + H(+)</text>
        <dbReference type="Rhea" id="RHEA:19149"/>
        <dbReference type="Rhea" id="RHEA-COMP:10532"/>
        <dbReference type="Rhea" id="RHEA-COMP:15087"/>
        <dbReference type="ChEBI" id="CHEBI:15378"/>
        <dbReference type="ChEBI" id="CHEBI:17154"/>
        <dbReference type="ChEBI" id="CHEBI:29965"/>
        <dbReference type="ChEBI" id="CHEBI:57540"/>
        <dbReference type="ChEBI" id="CHEBI:142554"/>
        <dbReference type="EC" id="2.4.2.31"/>
    </reaction>
</comment>
<dbReference type="PANTHER" id="PTHR10339:SF19">
    <property type="entry name" value="GPI-LINKED NAD(P)(+)--ARGININE ADP-RIBOSYLTRANSFERASE 1"/>
    <property type="match status" value="1"/>
</dbReference>
<evidence type="ECO:0000256" key="3">
    <source>
        <dbReference type="ARBA" id="ARBA00022679"/>
    </source>
</evidence>
<evidence type="ECO:0000256" key="9">
    <source>
        <dbReference type="ARBA" id="ARBA00047597"/>
    </source>
</evidence>
<dbReference type="GeneID" id="117656365"/>
<keyword evidence="11" id="KW-1185">Reference proteome</keyword>
<evidence type="ECO:0000313" key="11">
    <source>
        <dbReference type="Proteomes" id="UP001652622"/>
    </source>
</evidence>
<keyword evidence="2 10" id="KW-0328">Glycosyltransferase</keyword>
<keyword evidence="5" id="KW-0732">Signal</keyword>
<dbReference type="InterPro" id="IPR000768">
    <property type="entry name" value="ART"/>
</dbReference>
<dbReference type="InterPro" id="IPR050999">
    <property type="entry name" value="ADP-ribosyltransferase_ARG"/>
</dbReference>
<dbReference type="GO" id="GO:0003950">
    <property type="term" value="F:NAD+ poly-ADP-ribosyltransferase activity"/>
    <property type="evidence" value="ECO:0007669"/>
    <property type="project" value="TreeGrafter"/>
</dbReference>
<dbReference type="Pfam" id="PF01129">
    <property type="entry name" value="ART"/>
    <property type="match status" value="1"/>
</dbReference>
<dbReference type="Gene3D" id="3.90.176.10">
    <property type="entry name" value="Toxin ADP-ribosyltransferase, Chain A, domain 1"/>
    <property type="match status" value="1"/>
</dbReference>
<gene>
    <name evidence="12" type="primary">LOC117656365</name>
</gene>
<evidence type="ECO:0000313" key="12">
    <source>
        <dbReference type="RefSeq" id="XP_034260419.1"/>
    </source>
</evidence>
<dbReference type="KEGG" id="pgut:117656365"/>
<evidence type="ECO:0000256" key="8">
    <source>
        <dbReference type="ARBA" id="ARBA00023157"/>
    </source>
</evidence>
<keyword evidence="8" id="KW-1015">Disulfide bond</keyword>
<accession>A0A6P9ASW3</accession>
<evidence type="ECO:0000256" key="2">
    <source>
        <dbReference type="ARBA" id="ARBA00022676"/>
    </source>
</evidence>
<dbReference type="RefSeq" id="XP_034260419.1">
    <property type="nucleotide sequence ID" value="XM_034404528.2"/>
</dbReference>
<proteinExistence type="inferred from homology"/>
<keyword evidence="3 10" id="KW-0808">Transferase</keyword>
<evidence type="ECO:0000256" key="1">
    <source>
        <dbReference type="ARBA" id="ARBA00009558"/>
    </source>
</evidence>
<keyword evidence="6 10" id="KW-0521">NADP</keyword>
<evidence type="ECO:0000256" key="5">
    <source>
        <dbReference type="ARBA" id="ARBA00022729"/>
    </source>
</evidence>